<organism evidence="1">
    <name type="scientific">Anguilla anguilla</name>
    <name type="common">European freshwater eel</name>
    <name type="synonym">Muraena anguilla</name>
    <dbReference type="NCBI Taxonomy" id="7936"/>
    <lineage>
        <taxon>Eukaryota</taxon>
        <taxon>Metazoa</taxon>
        <taxon>Chordata</taxon>
        <taxon>Craniata</taxon>
        <taxon>Vertebrata</taxon>
        <taxon>Euteleostomi</taxon>
        <taxon>Actinopterygii</taxon>
        <taxon>Neopterygii</taxon>
        <taxon>Teleostei</taxon>
        <taxon>Anguilliformes</taxon>
        <taxon>Anguillidae</taxon>
        <taxon>Anguilla</taxon>
    </lineage>
</organism>
<dbReference type="AlphaFoldDB" id="A0A0E9WIW4"/>
<name>A0A0E9WIW4_ANGAN</name>
<accession>A0A0E9WIW4</accession>
<dbReference type="EMBL" id="GBXM01018295">
    <property type="protein sequence ID" value="JAH90282.1"/>
    <property type="molecule type" value="Transcribed_RNA"/>
</dbReference>
<evidence type="ECO:0000313" key="1">
    <source>
        <dbReference type="EMBL" id="JAH90282.1"/>
    </source>
</evidence>
<proteinExistence type="predicted"/>
<reference evidence="1" key="2">
    <citation type="journal article" date="2015" name="Fish Shellfish Immunol.">
        <title>Early steps in the European eel (Anguilla anguilla)-Vibrio vulnificus interaction in the gills: Role of the RtxA13 toxin.</title>
        <authorList>
            <person name="Callol A."/>
            <person name="Pajuelo D."/>
            <person name="Ebbesson L."/>
            <person name="Teles M."/>
            <person name="MacKenzie S."/>
            <person name="Amaro C."/>
        </authorList>
    </citation>
    <scope>NUCLEOTIDE SEQUENCE</scope>
</reference>
<sequence>MFKNSSVINTEKTEKTIQTAVPSYKLCGNLLYPVNSSVVPTEKCSFFFKIFHLVEEHPSASQPNPLLPRSLVLSLQSS</sequence>
<protein>
    <submittedName>
        <fullName evidence="1">Uncharacterized protein</fullName>
    </submittedName>
</protein>
<reference evidence="1" key="1">
    <citation type="submission" date="2014-11" db="EMBL/GenBank/DDBJ databases">
        <authorList>
            <person name="Amaro Gonzalez C."/>
        </authorList>
    </citation>
    <scope>NUCLEOTIDE SEQUENCE</scope>
</reference>